<dbReference type="Gene3D" id="1.20.1530.20">
    <property type="match status" value="1"/>
</dbReference>
<evidence type="ECO:0000256" key="10">
    <source>
        <dbReference type="SAM" id="Phobius"/>
    </source>
</evidence>
<evidence type="ECO:0000256" key="5">
    <source>
        <dbReference type="ARBA" id="ARBA00022692"/>
    </source>
</evidence>
<evidence type="ECO:0000256" key="2">
    <source>
        <dbReference type="ARBA" id="ARBA00022448"/>
    </source>
</evidence>
<feature type="transmembrane region" description="Helical" evidence="10">
    <location>
        <begin position="314"/>
        <end position="335"/>
    </location>
</feature>
<keyword evidence="5 10" id="KW-0812">Transmembrane</keyword>
<keyword evidence="7" id="KW-0406">Ion transport</keyword>
<name>A0ABR6VUH8_9BACT</name>
<keyword evidence="8 10" id="KW-0472">Membrane</keyword>
<evidence type="ECO:0000313" key="13">
    <source>
        <dbReference type="Proteomes" id="UP000659698"/>
    </source>
</evidence>
<feature type="transmembrane region" description="Helical" evidence="10">
    <location>
        <begin position="32"/>
        <end position="50"/>
    </location>
</feature>
<dbReference type="PANTHER" id="PTHR32507">
    <property type="entry name" value="NA(+)/H(+) ANTIPORTER 1"/>
    <property type="match status" value="1"/>
</dbReference>
<evidence type="ECO:0000256" key="7">
    <source>
        <dbReference type="ARBA" id="ARBA00023065"/>
    </source>
</evidence>
<feature type="region of interest" description="Disordered" evidence="9">
    <location>
        <begin position="413"/>
        <end position="438"/>
    </location>
</feature>
<dbReference type="PANTHER" id="PTHR32507:SF8">
    <property type="entry name" value="CNH1P"/>
    <property type="match status" value="1"/>
</dbReference>
<keyword evidence="6 10" id="KW-1133">Transmembrane helix</keyword>
<gene>
    <name evidence="12" type="ORF">H7U12_14210</name>
</gene>
<organism evidence="12 13">
    <name type="scientific">Rufibacter sediminis</name>
    <dbReference type="NCBI Taxonomy" id="2762756"/>
    <lineage>
        <taxon>Bacteria</taxon>
        <taxon>Pseudomonadati</taxon>
        <taxon>Bacteroidota</taxon>
        <taxon>Cytophagia</taxon>
        <taxon>Cytophagales</taxon>
        <taxon>Hymenobacteraceae</taxon>
        <taxon>Rufibacter</taxon>
    </lineage>
</organism>
<feature type="transmembrane region" description="Helical" evidence="10">
    <location>
        <begin position="378"/>
        <end position="403"/>
    </location>
</feature>
<dbReference type="Pfam" id="PF00999">
    <property type="entry name" value="Na_H_Exchanger"/>
    <property type="match status" value="1"/>
</dbReference>
<evidence type="ECO:0000256" key="1">
    <source>
        <dbReference type="ARBA" id="ARBA00004651"/>
    </source>
</evidence>
<evidence type="ECO:0000259" key="11">
    <source>
        <dbReference type="Pfam" id="PF00999"/>
    </source>
</evidence>
<evidence type="ECO:0000313" key="12">
    <source>
        <dbReference type="EMBL" id="MBC3540844.1"/>
    </source>
</evidence>
<evidence type="ECO:0000256" key="4">
    <source>
        <dbReference type="ARBA" id="ARBA00022475"/>
    </source>
</evidence>
<feature type="transmembrane region" description="Helical" evidence="10">
    <location>
        <begin position="62"/>
        <end position="82"/>
    </location>
</feature>
<protein>
    <submittedName>
        <fullName evidence="12">Cation:proton antiporter</fullName>
    </submittedName>
</protein>
<proteinExistence type="predicted"/>
<keyword evidence="3" id="KW-0050">Antiport</keyword>
<feature type="transmembrane region" description="Helical" evidence="10">
    <location>
        <begin position="6"/>
        <end position="25"/>
    </location>
</feature>
<sequence>MDIYLISFVVIGIAALAMAWLPTWFKNVPFSYAMLFIGVGFLLYKLPLGLPEPDPLRQNDMALRLSELCVIITLMGTGIKINRRFSLFSWQVPLRLVSWTMLLCIGALAFMAWWWLGFPVASAVLLAAALAPTDPVLASDVQVGPPSEEVEDATRFALTAEAGLNDGMAFPFTWLAVGLALHGLDPENWLGHWLSYDLLYRIVVGVGVGFLLGKVLQYFLFKLPKKGKIPETQDGFVAISATLLVYGLTEMVHGYGFIAVFVTGLTLKHYEKGHSYHRELHDFTDQIERILVVIVLILLGGSISRGLLDALTWQGAVVGIMFLIIIRPLAGYIGLLGVPVKTREKWAISFFGIRGIGSIFYVSFALSEAKFVNPEEIWAIVGFTILLSIFMHGILATPVMGYLDKVRKPDDFIDPDQAAQEMSEGKEESRPQPSNIDE</sequence>
<feature type="transmembrane region" description="Helical" evidence="10">
    <location>
        <begin position="347"/>
        <end position="366"/>
    </location>
</feature>
<dbReference type="EMBL" id="JACOAF010000031">
    <property type="protein sequence ID" value="MBC3540844.1"/>
    <property type="molecule type" value="Genomic_DNA"/>
</dbReference>
<dbReference type="RefSeq" id="WP_186639103.1">
    <property type="nucleotide sequence ID" value="NZ_JACOAF010000031.1"/>
</dbReference>
<comment type="subcellular location">
    <subcellularLocation>
        <location evidence="1">Cell membrane</location>
        <topology evidence="1">Multi-pass membrane protein</topology>
    </subcellularLocation>
</comment>
<dbReference type="InterPro" id="IPR038770">
    <property type="entry name" value="Na+/solute_symporter_sf"/>
</dbReference>
<dbReference type="Proteomes" id="UP000659698">
    <property type="component" value="Unassembled WGS sequence"/>
</dbReference>
<feature type="transmembrane region" description="Helical" evidence="10">
    <location>
        <begin position="198"/>
        <end position="220"/>
    </location>
</feature>
<evidence type="ECO:0000256" key="8">
    <source>
        <dbReference type="ARBA" id="ARBA00023136"/>
    </source>
</evidence>
<evidence type="ECO:0000256" key="9">
    <source>
        <dbReference type="SAM" id="MobiDB-lite"/>
    </source>
</evidence>
<feature type="domain" description="Cation/H+ exchanger transmembrane" evidence="11">
    <location>
        <begin position="16"/>
        <end position="400"/>
    </location>
</feature>
<feature type="transmembrane region" description="Helical" evidence="10">
    <location>
        <begin position="290"/>
        <end position="308"/>
    </location>
</feature>
<reference evidence="12 13" key="1">
    <citation type="journal article" date="2019" name="Int. J. Syst. Evol. Microbiol.">
        <title>Rufibacter sediminis sp. nov., isolated from freshwater lake sediment.</title>
        <authorList>
            <person name="Qu J.H."/>
            <person name="Zhang L.J."/>
            <person name="Fu Y.H."/>
            <person name="Li H.F."/>
        </authorList>
    </citation>
    <scope>NUCLEOTIDE SEQUENCE [LARGE SCALE GENOMIC DNA]</scope>
    <source>
        <strain evidence="12 13">H-1</strain>
    </source>
</reference>
<dbReference type="InterPro" id="IPR006153">
    <property type="entry name" value="Cation/H_exchanger_TM"/>
</dbReference>
<accession>A0ABR6VUH8</accession>
<keyword evidence="13" id="KW-1185">Reference proteome</keyword>
<feature type="transmembrane region" description="Helical" evidence="10">
    <location>
        <begin position="94"/>
        <end position="116"/>
    </location>
</feature>
<comment type="caution">
    <text evidence="12">The sequence shown here is derived from an EMBL/GenBank/DDBJ whole genome shotgun (WGS) entry which is preliminary data.</text>
</comment>
<evidence type="ECO:0000256" key="6">
    <source>
        <dbReference type="ARBA" id="ARBA00022989"/>
    </source>
</evidence>
<evidence type="ECO:0000256" key="3">
    <source>
        <dbReference type="ARBA" id="ARBA00022449"/>
    </source>
</evidence>
<keyword evidence="2" id="KW-0813">Transport</keyword>
<keyword evidence="4" id="KW-1003">Cell membrane</keyword>